<evidence type="ECO:0000256" key="8">
    <source>
        <dbReference type="ARBA" id="ARBA00023136"/>
    </source>
</evidence>
<evidence type="ECO:0000256" key="5">
    <source>
        <dbReference type="ARBA" id="ARBA00022475"/>
    </source>
</evidence>
<keyword evidence="4" id="KW-0813">Transport</keyword>
<evidence type="ECO:0000256" key="6">
    <source>
        <dbReference type="ARBA" id="ARBA00022692"/>
    </source>
</evidence>
<dbReference type="PANTHER" id="PTHR43823">
    <property type="entry name" value="SPORULATION PROTEIN YKVU"/>
    <property type="match status" value="1"/>
</dbReference>
<gene>
    <name evidence="11" type="ORF">Q4Q40_19260</name>
</gene>
<dbReference type="CDD" id="cd13143">
    <property type="entry name" value="MATE_MepA_like"/>
    <property type="match status" value="1"/>
</dbReference>
<evidence type="ECO:0000256" key="7">
    <source>
        <dbReference type="ARBA" id="ARBA00022989"/>
    </source>
</evidence>
<dbReference type="RefSeq" id="WP_303303627.1">
    <property type="nucleotide sequence ID" value="NZ_BAABDA010000028.1"/>
</dbReference>
<protein>
    <recommendedName>
        <fullName evidence="3">Multidrug export protein MepA</fullName>
    </recommendedName>
</protein>
<dbReference type="Proteomes" id="UP001176806">
    <property type="component" value="Unassembled WGS sequence"/>
</dbReference>
<evidence type="ECO:0000256" key="3">
    <source>
        <dbReference type="ARBA" id="ARBA00022106"/>
    </source>
</evidence>
<dbReference type="InterPro" id="IPR051327">
    <property type="entry name" value="MATE_MepA_subfamily"/>
</dbReference>
<dbReference type="Pfam" id="PF01554">
    <property type="entry name" value="MatE"/>
    <property type="match status" value="2"/>
</dbReference>
<keyword evidence="7 10" id="KW-1133">Transmembrane helix</keyword>
<comment type="similarity">
    <text evidence="2">Belongs to the multi antimicrobial extrusion (MATE) (TC 2.A.66.1) family. MepA subfamily.</text>
</comment>
<evidence type="ECO:0000313" key="12">
    <source>
        <dbReference type="Proteomes" id="UP001176806"/>
    </source>
</evidence>
<feature type="transmembrane region" description="Helical" evidence="10">
    <location>
        <begin position="423"/>
        <end position="442"/>
    </location>
</feature>
<dbReference type="InterPro" id="IPR048279">
    <property type="entry name" value="MdtK-like"/>
</dbReference>
<feature type="transmembrane region" description="Helical" evidence="10">
    <location>
        <begin position="363"/>
        <end position="387"/>
    </location>
</feature>
<evidence type="ECO:0000256" key="10">
    <source>
        <dbReference type="SAM" id="Phobius"/>
    </source>
</evidence>
<feature type="transmembrane region" description="Helical" evidence="10">
    <location>
        <begin position="322"/>
        <end position="343"/>
    </location>
</feature>
<evidence type="ECO:0000256" key="9">
    <source>
        <dbReference type="ARBA" id="ARBA00023251"/>
    </source>
</evidence>
<keyword evidence="8 10" id="KW-0472">Membrane</keyword>
<evidence type="ECO:0000256" key="4">
    <source>
        <dbReference type="ARBA" id="ARBA00022448"/>
    </source>
</evidence>
<feature type="transmembrane region" description="Helical" evidence="10">
    <location>
        <begin position="21"/>
        <end position="41"/>
    </location>
</feature>
<comment type="subcellular location">
    <subcellularLocation>
        <location evidence="1">Cell membrane</location>
        <topology evidence="1">Multi-pass membrane protein</topology>
    </subcellularLocation>
</comment>
<keyword evidence="12" id="KW-1185">Reference proteome</keyword>
<organism evidence="11 12">
    <name type="scientific">Flavivirga jejuensis</name>
    <dbReference type="NCBI Taxonomy" id="870487"/>
    <lineage>
        <taxon>Bacteria</taxon>
        <taxon>Pseudomonadati</taxon>
        <taxon>Bacteroidota</taxon>
        <taxon>Flavobacteriia</taxon>
        <taxon>Flavobacteriales</taxon>
        <taxon>Flavobacteriaceae</taxon>
        <taxon>Flavivirga</taxon>
    </lineage>
</organism>
<dbReference type="EMBL" id="JAUOEL010000007">
    <property type="protein sequence ID" value="MDO5976343.1"/>
    <property type="molecule type" value="Genomic_DNA"/>
</dbReference>
<reference evidence="11" key="1">
    <citation type="submission" date="2023-07" db="EMBL/GenBank/DDBJ databases">
        <title>Two novel species in the genus Flavivirga.</title>
        <authorList>
            <person name="Kwon K."/>
        </authorList>
    </citation>
    <scope>NUCLEOTIDE SEQUENCE</scope>
    <source>
        <strain evidence="11">KACC 14158</strain>
    </source>
</reference>
<comment type="caution">
    <text evidence="11">The sequence shown here is derived from an EMBL/GenBank/DDBJ whole genome shotgun (WGS) entry which is preliminary data.</text>
</comment>
<feature type="transmembrane region" description="Helical" evidence="10">
    <location>
        <begin position="240"/>
        <end position="266"/>
    </location>
</feature>
<keyword evidence="5" id="KW-1003">Cell membrane</keyword>
<dbReference type="NCBIfam" id="TIGR00797">
    <property type="entry name" value="matE"/>
    <property type="match status" value="1"/>
</dbReference>
<name>A0ABT8WT32_9FLAO</name>
<dbReference type="InterPro" id="IPR002528">
    <property type="entry name" value="MATE_fam"/>
</dbReference>
<evidence type="ECO:0000256" key="2">
    <source>
        <dbReference type="ARBA" id="ARBA00008417"/>
    </source>
</evidence>
<dbReference type="PANTHER" id="PTHR43823:SF3">
    <property type="entry name" value="MULTIDRUG EXPORT PROTEIN MEPA"/>
    <property type="match status" value="1"/>
</dbReference>
<keyword evidence="6 10" id="KW-0812">Transmembrane</keyword>
<keyword evidence="9" id="KW-0046">Antibiotic resistance</keyword>
<feature type="transmembrane region" description="Helical" evidence="10">
    <location>
        <begin position="142"/>
        <end position="163"/>
    </location>
</feature>
<evidence type="ECO:0000313" key="11">
    <source>
        <dbReference type="EMBL" id="MDO5976343.1"/>
    </source>
</evidence>
<dbReference type="InterPro" id="IPR045070">
    <property type="entry name" value="MATE_MepA-like"/>
</dbReference>
<feature type="transmembrane region" description="Helical" evidence="10">
    <location>
        <begin position="61"/>
        <end position="88"/>
    </location>
</feature>
<feature type="transmembrane region" description="Helical" evidence="10">
    <location>
        <begin position="200"/>
        <end position="220"/>
    </location>
</feature>
<feature type="transmembrane region" description="Helical" evidence="10">
    <location>
        <begin position="175"/>
        <end position="194"/>
    </location>
</feature>
<feature type="transmembrane region" description="Helical" evidence="10">
    <location>
        <begin position="100"/>
        <end position="122"/>
    </location>
</feature>
<proteinExistence type="inferred from homology"/>
<accession>A0ABT8WT32</accession>
<sequence length="453" mass="50583">MDLSLKDKQKQLILKEPLHKVMWKMSIPAIVAMVLYGLNAFMDTIYVGQLLNEEALAGVAIAYPLTGIMLGFGSWVGTGAGNYISILLGKNDNDILIKVIPNATLFTLIGTLIFAIPSYIFSEELIAFMGGSGTVLKYGTCYLEITLLASPLWVYALQLNFIVRAEGKMKTAAIIMAYGLVINIILTPIFINYFNMGIGGAAWATNIGMFIYCIVGYLYYKNGKASFVANINLIRYDKEIFLKIIKLGFPGFIMSLMGLIQAAVVFNAIVNVGTERDLAFFAAANRIMLFLMTPLFGLMRALQPVAGVNFGAAQYTRVKQSFLLFSKTGLWLILPFWMFLMAFPELNIKMVLPNMVLTPADVFNFRIYMAILPFLPYVFMALTYLPAINRPKPASIIGVARQVLFYVPIMIFLPKYIGIKGIYYGATLIDIVITFWIVYVVWKTFSTVLTLKK</sequence>
<feature type="transmembrane region" description="Helical" evidence="10">
    <location>
        <begin position="278"/>
        <end position="302"/>
    </location>
</feature>
<evidence type="ECO:0000256" key="1">
    <source>
        <dbReference type="ARBA" id="ARBA00004651"/>
    </source>
</evidence>
<feature type="transmembrane region" description="Helical" evidence="10">
    <location>
        <begin position="399"/>
        <end position="417"/>
    </location>
</feature>
<dbReference type="PIRSF" id="PIRSF006603">
    <property type="entry name" value="DinF"/>
    <property type="match status" value="1"/>
</dbReference>